<evidence type="ECO:0000256" key="1">
    <source>
        <dbReference type="ARBA" id="ARBA00022553"/>
    </source>
</evidence>
<dbReference type="OrthoDB" id="276151at2759"/>
<keyword evidence="2" id="KW-0489">Methyltransferase</keyword>
<comment type="caution">
    <text evidence="5">The sequence shown here is derived from an EMBL/GenBank/DDBJ whole genome shotgun (WGS) entry which is preliminary data.</text>
</comment>
<evidence type="ECO:0008006" key="7">
    <source>
        <dbReference type="Google" id="ProtNLM"/>
    </source>
</evidence>
<dbReference type="InterPro" id="IPR029063">
    <property type="entry name" value="SAM-dependent_MTases_sf"/>
</dbReference>
<keyword evidence="4" id="KW-0949">S-adenosyl-L-methionine</keyword>
<dbReference type="RefSeq" id="XP_013954776.1">
    <property type="nucleotide sequence ID" value="XM_014099301.1"/>
</dbReference>
<name>G9MYG0_HYPVG</name>
<evidence type="ECO:0000256" key="4">
    <source>
        <dbReference type="ARBA" id="ARBA00022691"/>
    </source>
</evidence>
<gene>
    <name evidence="5" type="ORF">TRIVIDRAFT_69106</name>
</gene>
<evidence type="ECO:0000256" key="2">
    <source>
        <dbReference type="ARBA" id="ARBA00022603"/>
    </source>
</evidence>
<dbReference type="EMBL" id="ABDF02000079">
    <property type="protein sequence ID" value="EHK20582.1"/>
    <property type="molecule type" value="Genomic_DNA"/>
</dbReference>
<evidence type="ECO:0000313" key="5">
    <source>
        <dbReference type="EMBL" id="EHK20582.1"/>
    </source>
</evidence>
<evidence type="ECO:0000256" key="3">
    <source>
        <dbReference type="ARBA" id="ARBA00022679"/>
    </source>
</evidence>
<dbReference type="CDD" id="cd02440">
    <property type="entry name" value="AdoMet_MTases"/>
    <property type="match status" value="1"/>
</dbReference>
<reference evidence="5 6" key="1">
    <citation type="journal article" date="2011" name="Genome Biol.">
        <title>Comparative genome sequence analysis underscores mycoparasitism as the ancestral life style of Trichoderma.</title>
        <authorList>
            <person name="Kubicek C.P."/>
            <person name="Herrera-Estrella A."/>
            <person name="Seidl-Seiboth V."/>
            <person name="Martinez D.A."/>
            <person name="Druzhinina I.S."/>
            <person name="Thon M."/>
            <person name="Zeilinger S."/>
            <person name="Casas-Flores S."/>
            <person name="Horwitz B.A."/>
            <person name="Mukherjee P.K."/>
            <person name="Mukherjee M."/>
            <person name="Kredics L."/>
            <person name="Alcaraz L.D."/>
            <person name="Aerts A."/>
            <person name="Antal Z."/>
            <person name="Atanasova L."/>
            <person name="Cervantes-Badillo M.G."/>
            <person name="Challacombe J."/>
            <person name="Chertkov O."/>
            <person name="McCluskey K."/>
            <person name="Coulpier F."/>
            <person name="Deshpande N."/>
            <person name="von Doehren H."/>
            <person name="Ebbole D.J."/>
            <person name="Esquivel-Naranjo E.U."/>
            <person name="Fekete E."/>
            <person name="Flipphi M."/>
            <person name="Glaser F."/>
            <person name="Gomez-Rodriguez E.Y."/>
            <person name="Gruber S."/>
            <person name="Han C."/>
            <person name="Henrissat B."/>
            <person name="Hermosa R."/>
            <person name="Hernandez-Onate M."/>
            <person name="Karaffa L."/>
            <person name="Kosti I."/>
            <person name="Le Crom S."/>
            <person name="Lindquist E."/>
            <person name="Lucas S."/>
            <person name="Luebeck M."/>
            <person name="Luebeck P.S."/>
            <person name="Margeot A."/>
            <person name="Metz B."/>
            <person name="Misra M."/>
            <person name="Nevalainen H."/>
            <person name="Omann M."/>
            <person name="Packer N."/>
            <person name="Perrone G."/>
            <person name="Uresti-Rivera E.E."/>
            <person name="Salamov A."/>
            <person name="Schmoll M."/>
            <person name="Seiboth B."/>
            <person name="Shapiro H."/>
            <person name="Sukno S."/>
            <person name="Tamayo-Ramos J.A."/>
            <person name="Tisch D."/>
            <person name="Wiest A."/>
            <person name="Wilkinson H.H."/>
            <person name="Zhang M."/>
            <person name="Coutinho P.M."/>
            <person name="Kenerley C.M."/>
            <person name="Monte E."/>
            <person name="Baker S.E."/>
            <person name="Grigoriev I.V."/>
        </authorList>
    </citation>
    <scope>NUCLEOTIDE SEQUENCE [LARGE SCALE GENOMIC DNA]</scope>
    <source>
        <strain evidence="6">Gv29-8 / FGSC 10586</strain>
    </source>
</reference>
<dbReference type="AlphaFoldDB" id="G9MYG0"/>
<dbReference type="GO" id="GO:0032259">
    <property type="term" value="P:methylation"/>
    <property type="evidence" value="ECO:0007669"/>
    <property type="project" value="UniProtKB-KW"/>
</dbReference>
<dbReference type="OMA" id="GVHWNLL"/>
<dbReference type="PANTHER" id="PTHR32183">
    <property type="match status" value="1"/>
</dbReference>
<dbReference type="GO" id="GO:0008757">
    <property type="term" value="F:S-adenosylmethionine-dependent methyltransferase activity"/>
    <property type="evidence" value="ECO:0007669"/>
    <property type="project" value="InterPro"/>
</dbReference>
<protein>
    <recommendedName>
        <fullName evidence="7">S-adenosyl-L-methionine-dependent methyltransferase</fullName>
    </recommendedName>
</protein>
<dbReference type="eggNOG" id="ENOG502QVNN">
    <property type="taxonomic scope" value="Eukaryota"/>
</dbReference>
<keyword evidence="1" id="KW-0597">Phosphoprotein</keyword>
<organism evidence="5 6">
    <name type="scientific">Hypocrea virens (strain Gv29-8 / FGSC 10586)</name>
    <name type="common">Gliocladium virens</name>
    <name type="synonym">Trichoderma virens</name>
    <dbReference type="NCBI Taxonomy" id="413071"/>
    <lineage>
        <taxon>Eukaryota</taxon>
        <taxon>Fungi</taxon>
        <taxon>Dikarya</taxon>
        <taxon>Ascomycota</taxon>
        <taxon>Pezizomycotina</taxon>
        <taxon>Sordariomycetes</taxon>
        <taxon>Hypocreomycetidae</taxon>
        <taxon>Hypocreales</taxon>
        <taxon>Hypocreaceae</taxon>
        <taxon>Trichoderma</taxon>
    </lineage>
</organism>
<sequence length="272" mass="30241">MQTPNADGPSRLVAHFSNRNRESQADGWTLLWESDQSDLWDRGKPSPALIDFVESQHQVLPRPAHGRPLRALVPGCGRGYDVVMLALHGYEAYGLEVSAKAVDQAEAYAASELAEPSDYNFHDAKALSSASLGSVTFVRGDFFQRNWEAECAGDGVVGFDLIYDYTFLCALLPEMRQHWGRRMRELLNPSGMLVCLEFPLYKALDAPGPPWGLQGVYWDILAENGSGIISGAINATQKHENKGYFIRTAYIKPPRSYEQGRGTDMLSIWALK</sequence>
<dbReference type="PROSITE" id="PS51585">
    <property type="entry name" value="SAM_MT_TPMT"/>
    <property type="match status" value="1"/>
</dbReference>
<dbReference type="PANTHER" id="PTHR32183:SF6">
    <property type="entry name" value="CYSTEINE SULFINATE DESULFINASE_CYSTEINE DESULFURASE AND RELATED ENZYMES"/>
    <property type="match status" value="1"/>
</dbReference>
<dbReference type="SUPFAM" id="SSF53335">
    <property type="entry name" value="S-adenosyl-L-methionine-dependent methyltransferases"/>
    <property type="match status" value="1"/>
</dbReference>
<accession>G9MYG0</accession>
<dbReference type="InterPro" id="IPR008854">
    <property type="entry name" value="TPMT"/>
</dbReference>
<proteinExistence type="predicted"/>
<dbReference type="InParanoid" id="G9MYG0"/>
<dbReference type="VEuPathDB" id="FungiDB:TRIVIDRAFT_69106"/>
<dbReference type="Proteomes" id="UP000007115">
    <property type="component" value="Unassembled WGS sequence"/>
</dbReference>
<keyword evidence="3" id="KW-0808">Transferase</keyword>
<dbReference type="STRING" id="413071.G9MYG0"/>
<dbReference type="Pfam" id="PF05724">
    <property type="entry name" value="TPMT"/>
    <property type="match status" value="1"/>
</dbReference>
<dbReference type="HOGENOM" id="CLU_056435_7_0_1"/>
<dbReference type="Gene3D" id="3.40.50.150">
    <property type="entry name" value="Vaccinia Virus protein VP39"/>
    <property type="match status" value="1"/>
</dbReference>
<dbReference type="GeneID" id="25797192"/>
<evidence type="ECO:0000313" key="6">
    <source>
        <dbReference type="Proteomes" id="UP000007115"/>
    </source>
</evidence>
<keyword evidence="6" id="KW-1185">Reference proteome</keyword>